<dbReference type="PANTHER" id="PTHR43124">
    <property type="entry name" value="PURINE EFFLUX PUMP PBUE"/>
    <property type="match status" value="1"/>
</dbReference>
<evidence type="ECO:0000256" key="6">
    <source>
        <dbReference type="SAM" id="MobiDB-lite"/>
    </source>
</evidence>
<gene>
    <name evidence="9" type="ORF">D1781_02350</name>
</gene>
<proteinExistence type="predicted"/>
<sequence>MPGSAAVVHVPGSAGRRAGPHVPCDAPREGHHPGAGPPAPPRHARSPRKGGTWPGVPTGRGCCRGGALSGPRPSLVGPVAAPGGAEGTRCRSRTPRAGAALAGLALSTFVWITVESLPIGLLPVIAADLRVPQTAVGLLVSAYALVVVVATVPLTALTTRVPRRLLLMALLAVLVLGGVASAAAPSYGVLLAARAFTAIAQAVYWAIAMPVAATLVPPERRGRAVGLVSAGSSLAVLLGVPLGTWIGQVAGWRASFLGTAALGAVALAVIALTLPRVAAAGPREAERGAEPDARRFWLLVAVTAIAVTGGLVPFTYITPYLTEVSGVPAVAVGGLLLVRGAVGLVAVLVVGRLIDARPRAAVLGSLGIEAVGLALQWAGAPVPVLGVLGVVLAGAGLSGFATAVAARVLVVAPGSVDVASGGTSSSWNVGIMAGSAAGGAALPLVGVAGLPLVGGVLAAVGVLLVVVEPRLASGRAAAPA</sequence>
<evidence type="ECO:0000256" key="3">
    <source>
        <dbReference type="ARBA" id="ARBA00022692"/>
    </source>
</evidence>
<feature type="transmembrane region" description="Helical" evidence="7">
    <location>
        <begin position="252"/>
        <end position="275"/>
    </location>
</feature>
<feature type="domain" description="Major facilitator superfamily (MFS) profile" evidence="8">
    <location>
        <begin position="100"/>
        <end position="473"/>
    </location>
</feature>
<keyword evidence="4 7" id="KW-1133">Transmembrane helix</keyword>
<dbReference type="InterPro" id="IPR050189">
    <property type="entry name" value="MFS_Efflux_Transporters"/>
</dbReference>
<feature type="region of interest" description="Disordered" evidence="6">
    <location>
        <begin position="1"/>
        <end position="91"/>
    </location>
</feature>
<protein>
    <submittedName>
        <fullName evidence="9">MFS transporter</fullName>
    </submittedName>
</protein>
<keyword evidence="2" id="KW-1003">Cell membrane</keyword>
<accession>A0A3A1U1A5</accession>
<dbReference type="InterPro" id="IPR020846">
    <property type="entry name" value="MFS_dom"/>
</dbReference>
<feature type="transmembrane region" description="Helical" evidence="7">
    <location>
        <begin position="448"/>
        <end position="467"/>
    </location>
</feature>
<feature type="transmembrane region" description="Helical" evidence="7">
    <location>
        <begin position="165"/>
        <end position="184"/>
    </location>
</feature>
<organism evidence="9 10">
    <name type="scientific">Amnibacterium setariae</name>
    <dbReference type="NCBI Taxonomy" id="2306585"/>
    <lineage>
        <taxon>Bacteria</taxon>
        <taxon>Bacillati</taxon>
        <taxon>Actinomycetota</taxon>
        <taxon>Actinomycetes</taxon>
        <taxon>Micrococcales</taxon>
        <taxon>Microbacteriaceae</taxon>
        <taxon>Amnibacterium</taxon>
    </lineage>
</organism>
<comment type="caution">
    <text evidence="9">The sequence shown here is derived from an EMBL/GenBank/DDBJ whole genome shotgun (WGS) entry which is preliminary data.</text>
</comment>
<dbReference type="InterPro" id="IPR036259">
    <property type="entry name" value="MFS_trans_sf"/>
</dbReference>
<dbReference type="Gene3D" id="1.20.1250.20">
    <property type="entry name" value="MFS general substrate transporter like domains"/>
    <property type="match status" value="1"/>
</dbReference>
<evidence type="ECO:0000313" key="10">
    <source>
        <dbReference type="Proteomes" id="UP000265742"/>
    </source>
</evidence>
<feature type="transmembrane region" description="Helical" evidence="7">
    <location>
        <begin position="296"/>
        <end position="317"/>
    </location>
</feature>
<evidence type="ECO:0000259" key="8">
    <source>
        <dbReference type="PROSITE" id="PS50850"/>
    </source>
</evidence>
<name>A0A3A1U1A5_9MICO</name>
<keyword evidence="3 7" id="KW-0812">Transmembrane</keyword>
<dbReference type="AlphaFoldDB" id="A0A3A1U1A5"/>
<keyword evidence="10" id="KW-1185">Reference proteome</keyword>
<feature type="transmembrane region" description="Helical" evidence="7">
    <location>
        <begin position="224"/>
        <end position="246"/>
    </location>
</feature>
<evidence type="ECO:0000256" key="7">
    <source>
        <dbReference type="SAM" id="Phobius"/>
    </source>
</evidence>
<evidence type="ECO:0000256" key="2">
    <source>
        <dbReference type="ARBA" id="ARBA00022475"/>
    </source>
</evidence>
<dbReference type="GO" id="GO:0022857">
    <property type="term" value="F:transmembrane transporter activity"/>
    <property type="evidence" value="ECO:0007669"/>
    <property type="project" value="InterPro"/>
</dbReference>
<reference evidence="10" key="1">
    <citation type="submission" date="2018-09" db="EMBL/GenBank/DDBJ databases">
        <authorList>
            <person name="Kim I."/>
        </authorList>
    </citation>
    <scope>NUCLEOTIDE SEQUENCE [LARGE SCALE GENOMIC DNA]</scope>
    <source>
        <strain evidence="10">DD4a</strain>
    </source>
</reference>
<evidence type="ECO:0000256" key="1">
    <source>
        <dbReference type="ARBA" id="ARBA00004651"/>
    </source>
</evidence>
<dbReference type="EMBL" id="QXTG01000001">
    <property type="protein sequence ID" value="RIX30301.1"/>
    <property type="molecule type" value="Genomic_DNA"/>
</dbReference>
<dbReference type="PANTHER" id="PTHR43124:SF3">
    <property type="entry name" value="CHLORAMPHENICOL EFFLUX PUMP RV0191"/>
    <property type="match status" value="1"/>
</dbReference>
<feature type="transmembrane region" description="Helical" evidence="7">
    <location>
        <begin position="329"/>
        <end position="353"/>
    </location>
</feature>
<evidence type="ECO:0000256" key="5">
    <source>
        <dbReference type="ARBA" id="ARBA00023136"/>
    </source>
</evidence>
<evidence type="ECO:0000313" key="9">
    <source>
        <dbReference type="EMBL" id="RIX30301.1"/>
    </source>
</evidence>
<feature type="transmembrane region" description="Helical" evidence="7">
    <location>
        <begin position="134"/>
        <end position="158"/>
    </location>
</feature>
<feature type="transmembrane region" description="Helical" evidence="7">
    <location>
        <begin position="190"/>
        <end position="212"/>
    </location>
</feature>
<keyword evidence="5 7" id="KW-0472">Membrane</keyword>
<dbReference type="SUPFAM" id="SSF103473">
    <property type="entry name" value="MFS general substrate transporter"/>
    <property type="match status" value="1"/>
</dbReference>
<dbReference type="Pfam" id="PF07690">
    <property type="entry name" value="MFS_1"/>
    <property type="match status" value="1"/>
</dbReference>
<dbReference type="PROSITE" id="PS50850">
    <property type="entry name" value="MFS"/>
    <property type="match status" value="1"/>
</dbReference>
<evidence type="ECO:0000256" key="4">
    <source>
        <dbReference type="ARBA" id="ARBA00022989"/>
    </source>
</evidence>
<dbReference type="InterPro" id="IPR011701">
    <property type="entry name" value="MFS"/>
</dbReference>
<dbReference type="CDD" id="cd17324">
    <property type="entry name" value="MFS_NepI_like"/>
    <property type="match status" value="1"/>
</dbReference>
<comment type="subcellular location">
    <subcellularLocation>
        <location evidence="1">Cell membrane</location>
        <topology evidence="1">Multi-pass membrane protein</topology>
    </subcellularLocation>
</comment>
<dbReference type="Proteomes" id="UP000265742">
    <property type="component" value="Unassembled WGS sequence"/>
</dbReference>
<feature type="transmembrane region" description="Helical" evidence="7">
    <location>
        <begin position="97"/>
        <end position="114"/>
    </location>
</feature>
<dbReference type="GO" id="GO:0005886">
    <property type="term" value="C:plasma membrane"/>
    <property type="evidence" value="ECO:0007669"/>
    <property type="project" value="UniProtKB-SubCell"/>
</dbReference>
<feature type="transmembrane region" description="Helical" evidence="7">
    <location>
        <begin position="384"/>
        <end position="412"/>
    </location>
</feature>